<dbReference type="Proteomes" id="UP001338125">
    <property type="component" value="Unassembled WGS sequence"/>
</dbReference>
<comment type="caution">
    <text evidence="1">The sequence shown here is derived from an EMBL/GenBank/DDBJ whole genome shotgun (WGS) entry which is preliminary data.</text>
</comment>
<reference evidence="1 2" key="1">
    <citation type="submission" date="2024-01" db="EMBL/GenBank/DDBJ databases">
        <title>Complete genome of Cladobotryum mycophilum ATHUM6906.</title>
        <authorList>
            <person name="Christinaki A.C."/>
            <person name="Myridakis A.I."/>
            <person name="Kouvelis V.N."/>
        </authorList>
    </citation>
    <scope>NUCLEOTIDE SEQUENCE [LARGE SCALE GENOMIC DNA]</scope>
    <source>
        <strain evidence="1 2">ATHUM6906</strain>
    </source>
</reference>
<accession>A0ABR0SBC3</accession>
<dbReference type="EMBL" id="JAVFKD010000015">
    <property type="protein sequence ID" value="KAK5989448.1"/>
    <property type="molecule type" value="Genomic_DNA"/>
</dbReference>
<evidence type="ECO:0000313" key="2">
    <source>
        <dbReference type="Proteomes" id="UP001338125"/>
    </source>
</evidence>
<keyword evidence="2" id="KW-1185">Reference proteome</keyword>
<dbReference type="Gene3D" id="2.30.40.10">
    <property type="entry name" value="Urease, subunit C, domain 1"/>
    <property type="match status" value="1"/>
</dbReference>
<gene>
    <name evidence="1" type="ORF">PT974_10967</name>
</gene>
<sequence>MSSSVLLRGGIVLIHDENDKITPTKTDVLVEDSRITKIEEYIAAPKDAMS</sequence>
<evidence type="ECO:0000313" key="1">
    <source>
        <dbReference type="EMBL" id="KAK5989448.1"/>
    </source>
</evidence>
<dbReference type="SUPFAM" id="SSF51338">
    <property type="entry name" value="Composite domain of metallo-dependent hydrolases"/>
    <property type="match status" value="1"/>
</dbReference>
<protein>
    <submittedName>
        <fullName evidence="1">Uncharacterized protein</fullName>
    </submittedName>
</protein>
<name>A0ABR0SBC3_9HYPO</name>
<proteinExistence type="predicted"/>
<dbReference type="InterPro" id="IPR011059">
    <property type="entry name" value="Metal-dep_hydrolase_composite"/>
</dbReference>
<organism evidence="1 2">
    <name type="scientific">Cladobotryum mycophilum</name>
    <dbReference type="NCBI Taxonomy" id="491253"/>
    <lineage>
        <taxon>Eukaryota</taxon>
        <taxon>Fungi</taxon>
        <taxon>Dikarya</taxon>
        <taxon>Ascomycota</taxon>
        <taxon>Pezizomycotina</taxon>
        <taxon>Sordariomycetes</taxon>
        <taxon>Hypocreomycetidae</taxon>
        <taxon>Hypocreales</taxon>
        <taxon>Hypocreaceae</taxon>
        <taxon>Cladobotryum</taxon>
    </lineage>
</organism>